<dbReference type="InterPro" id="IPR029045">
    <property type="entry name" value="ClpP/crotonase-like_dom_sf"/>
</dbReference>
<reference evidence="4" key="1">
    <citation type="submission" date="2015-09" db="EMBL/GenBank/DDBJ databases">
        <title>Whole genome sequence of Pseudomonas fluorescens FW300-N2E3.</title>
        <authorList>
            <person name="Ray J."/>
            <person name="Melnyk R."/>
            <person name="Deutschbauer A."/>
        </authorList>
    </citation>
    <scope>NUCLEOTIDE SEQUENCE [LARGE SCALE GENOMIC DNA]</scope>
    <source>
        <strain evidence="4">FW300-N2E3</strain>
    </source>
</reference>
<evidence type="ECO:0000256" key="1">
    <source>
        <dbReference type="SAM" id="SignalP"/>
    </source>
</evidence>
<dbReference type="RefSeq" id="WP_054596715.1">
    <property type="nucleotide sequence ID" value="NZ_CP012830.1"/>
</dbReference>
<feature type="signal peptide" evidence="1">
    <location>
        <begin position="1"/>
        <end position="29"/>
    </location>
</feature>
<accession>A0A0N9WLH8</accession>
<evidence type="ECO:0000259" key="2">
    <source>
        <dbReference type="Pfam" id="PF03572"/>
    </source>
</evidence>
<name>A0A0N9WLH8_PSEFL</name>
<gene>
    <name evidence="3" type="ORF">AO353_21250</name>
</gene>
<dbReference type="SUPFAM" id="SSF52096">
    <property type="entry name" value="ClpP/crotonase"/>
    <property type="match status" value="1"/>
</dbReference>
<dbReference type="AlphaFoldDB" id="A0A0N9WLH8"/>
<evidence type="ECO:0000313" key="3">
    <source>
        <dbReference type="EMBL" id="ALI03465.1"/>
    </source>
</evidence>
<dbReference type="EMBL" id="CP012830">
    <property type="protein sequence ID" value="ALI03465.1"/>
    <property type="molecule type" value="Genomic_DNA"/>
</dbReference>
<dbReference type="OrthoDB" id="7266775at2"/>
<proteinExistence type="predicted"/>
<evidence type="ECO:0000313" key="4">
    <source>
        <dbReference type="Proteomes" id="UP000066487"/>
    </source>
</evidence>
<dbReference type="Pfam" id="PF03572">
    <property type="entry name" value="Peptidase_S41"/>
    <property type="match status" value="1"/>
</dbReference>
<dbReference type="InterPro" id="IPR005151">
    <property type="entry name" value="Tail-specific_protease"/>
</dbReference>
<reference evidence="3 4" key="2">
    <citation type="journal article" date="2018" name="Nature">
        <title>Mutant phenotypes for thousands of bacterial genes of unknown function.</title>
        <authorList>
            <person name="Price M.N."/>
            <person name="Wetmore K.M."/>
            <person name="Waters R.J."/>
            <person name="Callaghan M."/>
            <person name="Ray J."/>
            <person name="Liu H."/>
            <person name="Kuehl J.V."/>
            <person name="Melnyk R.A."/>
            <person name="Lamson J.S."/>
            <person name="Suh Y."/>
            <person name="Carlson H.K."/>
            <person name="Esquivel Z."/>
            <person name="Sadeeshkumar H."/>
            <person name="Chakraborty R."/>
            <person name="Zane G.M."/>
            <person name="Rubin B.E."/>
            <person name="Wall J.D."/>
            <person name="Visel A."/>
            <person name="Bristow J."/>
            <person name="Blow M.J."/>
            <person name="Arkin A.P."/>
            <person name="Deutschbauer A.M."/>
        </authorList>
    </citation>
    <scope>NUCLEOTIDE SEQUENCE [LARGE SCALE GENOMIC DNA]</scope>
    <source>
        <strain evidence="3 4">FW300-N2E3</strain>
    </source>
</reference>
<feature type="chain" id="PRO_5006040371" evidence="1">
    <location>
        <begin position="30"/>
        <end position="492"/>
    </location>
</feature>
<protein>
    <submittedName>
        <fullName evidence="3">Peptidase</fullName>
    </submittedName>
</protein>
<dbReference type="GO" id="GO:0008236">
    <property type="term" value="F:serine-type peptidase activity"/>
    <property type="evidence" value="ECO:0007669"/>
    <property type="project" value="InterPro"/>
</dbReference>
<sequence length="492" mass="53825">MSLAVSVCFSRTVRLMLCSIFFVPSFALAEEADAKKWKELTNNDLSAMHQLIVSAHPGALDSNNKAFASWVEQGYLEARQLSAQVKSKKDSLAVLNFYIAGFQDGHVGLSQSKQEKSSWAGFVLGMKGQSFIVKNVSKDWPVPLPPVGSEVVACDNKSVREILESDLSPYIDRRLKLHSTWLHLATQLTVDDVNYPVLGRVLPNNCLVTLPNGDQQHFTLLWRQERGELDPLLSQPQPPQTLKDLGDGRYWIHVSNFTPSAAENASLDKMLSGIKSINDAKLVVLDARGNRGGNSLVGVEILSALLGSKVVNGVGEQSRAYAMWRVSPFALSTLSHVLKSMEGDYGKSSEAYKFVSGLTGSMGLALREKKDWLRQPSSSSIDQGKLKGFNAQGFKGKLALVTDSFCASACLDFADIVLAIPGTVHLGLPTSADTQYIDIGSQSLPSGAQFWLPLKVWRDRARGNNQSYDPSFIFDGDINDTAAVQKWVLDTI</sequence>
<organism evidence="3 4">
    <name type="scientific">Pseudomonas fluorescens</name>
    <dbReference type="NCBI Taxonomy" id="294"/>
    <lineage>
        <taxon>Bacteria</taxon>
        <taxon>Pseudomonadati</taxon>
        <taxon>Pseudomonadota</taxon>
        <taxon>Gammaproteobacteria</taxon>
        <taxon>Pseudomonadales</taxon>
        <taxon>Pseudomonadaceae</taxon>
        <taxon>Pseudomonas</taxon>
    </lineage>
</organism>
<dbReference type="Gene3D" id="3.90.226.10">
    <property type="entry name" value="2-enoyl-CoA Hydratase, Chain A, domain 1"/>
    <property type="match status" value="1"/>
</dbReference>
<dbReference type="GO" id="GO:0006508">
    <property type="term" value="P:proteolysis"/>
    <property type="evidence" value="ECO:0007669"/>
    <property type="project" value="InterPro"/>
</dbReference>
<feature type="domain" description="Tail specific protease" evidence="2">
    <location>
        <begin position="252"/>
        <end position="414"/>
    </location>
</feature>
<keyword evidence="1" id="KW-0732">Signal</keyword>
<dbReference type="Proteomes" id="UP000066487">
    <property type="component" value="Chromosome"/>
</dbReference>